<dbReference type="Proteomes" id="UP001497382">
    <property type="component" value="Unassembled WGS sequence"/>
</dbReference>
<keyword evidence="1" id="KW-0732">Signal</keyword>
<proteinExistence type="predicted"/>
<keyword evidence="3" id="KW-1185">Reference proteome</keyword>
<evidence type="ECO:0000313" key="3">
    <source>
        <dbReference type="Proteomes" id="UP001497382"/>
    </source>
</evidence>
<reference evidence="2 3" key="1">
    <citation type="submission" date="2024-04" db="EMBL/GenBank/DDBJ databases">
        <authorList>
            <person name="Rising A."/>
            <person name="Reimegard J."/>
            <person name="Sonavane S."/>
            <person name="Akerstrom W."/>
            <person name="Nylinder S."/>
            <person name="Hedman E."/>
            <person name="Kallberg Y."/>
        </authorList>
    </citation>
    <scope>NUCLEOTIDE SEQUENCE [LARGE SCALE GENOMIC DNA]</scope>
</reference>
<protein>
    <submittedName>
        <fullName evidence="2">Uncharacterized protein</fullName>
    </submittedName>
</protein>
<dbReference type="EMBL" id="CAXIEN010000250">
    <property type="protein sequence ID" value="CAL1289493.1"/>
    <property type="molecule type" value="Genomic_DNA"/>
</dbReference>
<accession>A0AAV2AZP0</accession>
<comment type="caution">
    <text evidence="2">The sequence shown here is derived from an EMBL/GenBank/DDBJ whole genome shotgun (WGS) entry which is preliminary data.</text>
</comment>
<evidence type="ECO:0000313" key="2">
    <source>
        <dbReference type="EMBL" id="CAL1289493.1"/>
    </source>
</evidence>
<feature type="chain" id="PRO_5043449603" evidence="1">
    <location>
        <begin position="20"/>
        <end position="164"/>
    </location>
</feature>
<sequence length="164" mass="18649">MHLLTGLVLIVLMITNVQLRPPPPMIGYFPNQAHPWSVDDDADSINSVESYKGNLGYFHDRPLPKSKLGVRYVYPKAQEGFVPADLSSLNHVYWWKKRYGSSAVDGAPYYQDEDKNNIVTMHSGIKKRDYTAAQLVNMLKALAKTRRQRQIRITGKGLRFGISK</sequence>
<organism evidence="2 3">
    <name type="scientific">Larinioides sclopetarius</name>
    <dbReference type="NCBI Taxonomy" id="280406"/>
    <lineage>
        <taxon>Eukaryota</taxon>
        <taxon>Metazoa</taxon>
        <taxon>Ecdysozoa</taxon>
        <taxon>Arthropoda</taxon>
        <taxon>Chelicerata</taxon>
        <taxon>Arachnida</taxon>
        <taxon>Araneae</taxon>
        <taxon>Araneomorphae</taxon>
        <taxon>Entelegynae</taxon>
        <taxon>Araneoidea</taxon>
        <taxon>Araneidae</taxon>
        <taxon>Larinioides</taxon>
    </lineage>
</organism>
<gene>
    <name evidence="2" type="ORF">LARSCL_LOCUS15974</name>
</gene>
<feature type="signal peptide" evidence="1">
    <location>
        <begin position="1"/>
        <end position="19"/>
    </location>
</feature>
<dbReference type="AlphaFoldDB" id="A0AAV2AZP0"/>
<evidence type="ECO:0000256" key="1">
    <source>
        <dbReference type="SAM" id="SignalP"/>
    </source>
</evidence>
<name>A0AAV2AZP0_9ARAC</name>